<proteinExistence type="predicted"/>
<keyword evidence="2" id="KW-1185">Reference proteome</keyword>
<protein>
    <submittedName>
        <fullName evidence="1">Uncharacterized protein</fullName>
    </submittedName>
</protein>
<evidence type="ECO:0000313" key="2">
    <source>
        <dbReference type="Proteomes" id="UP000790709"/>
    </source>
</evidence>
<organism evidence="1 2">
    <name type="scientific">Leucogyrophana mollusca</name>
    <dbReference type="NCBI Taxonomy" id="85980"/>
    <lineage>
        <taxon>Eukaryota</taxon>
        <taxon>Fungi</taxon>
        <taxon>Dikarya</taxon>
        <taxon>Basidiomycota</taxon>
        <taxon>Agaricomycotina</taxon>
        <taxon>Agaricomycetes</taxon>
        <taxon>Agaricomycetidae</taxon>
        <taxon>Boletales</taxon>
        <taxon>Boletales incertae sedis</taxon>
        <taxon>Leucogyrophana</taxon>
    </lineage>
</organism>
<gene>
    <name evidence="1" type="ORF">BV22DRAFT_1192961</name>
</gene>
<dbReference type="Proteomes" id="UP000790709">
    <property type="component" value="Unassembled WGS sequence"/>
</dbReference>
<accession>A0ACB8BQQ0</accession>
<sequence length="259" mass="29678">MNRTLAELPVELLYEIHLFALAPSFPHTCKRIHLVFKNTPSSYRAQYLIACIKDAHTRDYAIPTKLLRYPLCTKEVLEAFHRIAGNTGHTNWATELPRRFFRSLTPKVYKDGSPVWSERDYPLPFLRYLYECPKLNPPPDANSHDGYPLTKAVHAGFVPLIRFLLDHGASPQFKNNLPVLVAIHRKDLALVRLLIERTESDLPAGETKRKGKKRKLEDRVSVTPEMLKTAVKSGARDIVEYFTREKGCVPDMQTLLMLS</sequence>
<name>A0ACB8BQQ0_9AGAM</name>
<comment type="caution">
    <text evidence="1">The sequence shown here is derived from an EMBL/GenBank/DDBJ whole genome shotgun (WGS) entry which is preliminary data.</text>
</comment>
<evidence type="ECO:0000313" key="1">
    <source>
        <dbReference type="EMBL" id="KAH7928251.1"/>
    </source>
</evidence>
<dbReference type="EMBL" id="MU266355">
    <property type="protein sequence ID" value="KAH7928251.1"/>
    <property type="molecule type" value="Genomic_DNA"/>
</dbReference>
<reference evidence="1" key="1">
    <citation type="journal article" date="2021" name="New Phytol.">
        <title>Evolutionary innovations through gain and loss of genes in the ectomycorrhizal Boletales.</title>
        <authorList>
            <person name="Wu G."/>
            <person name="Miyauchi S."/>
            <person name="Morin E."/>
            <person name="Kuo A."/>
            <person name="Drula E."/>
            <person name="Varga T."/>
            <person name="Kohler A."/>
            <person name="Feng B."/>
            <person name="Cao Y."/>
            <person name="Lipzen A."/>
            <person name="Daum C."/>
            <person name="Hundley H."/>
            <person name="Pangilinan J."/>
            <person name="Johnson J."/>
            <person name="Barry K."/>
            <person name="LaButti K."/>
            <person name="Ng V."/>
            <person name="Ahrendt S."/>
            <person name="Min B."/>
            <person name="Choi I.G."/>
            <person name="Park H."/>
            <person name="Plett J.M."/>
            <person name="Magnuson J."/>
            <person name="Spatafora J.W."/>
            <person name="Nagy L.G."/>
            <person name="Henrissat B."/>
            <person name="Grigoriev I.V."/>
            <person name="Yang Z.L."/>
            <person name="Xu J."/>
            <person name="Martin F.M."/>
        </authorList>
    </citation>
    <scope>NUCLEOTIDE SEQUENCE</scope>
    <source>
        <strain evidence="1">KUC20120723A-06</strain>
    </source>
</reference>